<keyword evidence="1" id="KW-1133">Transmembrane helix</keyword>
<keyword evidence="1" id="KW-0812">Transmembrane</keyword>
<organism evidence="2 3">
    <name type="scientific">Teichococcus oryzae</name>
    <dbReference type="NCBI Taxonomy" id="1608942"/>
    <lineage>
        <taxon>Bacteria</taxon>
        <taxon>Pseudomonadati</taxon>
        <taxon>Pseudomonadota</taxon>
        <taxon>Alphaproteobacteria</taxon>
        <taxon>Acetobacterales</taxon>
        <taxon>Roseomonadaceae</taxon>
        <taxon>Roseomonas</taxon>
    </lineage>
</organism>
<feature type="transmembrane region" description="Helical" evidence="1">
    <location>
        <begin position="283"/>
        <end position="308"/>
    </location>
</feature>
<keyword evidence="3" id="KW-1185">Reference proteome</keyword>
<gene>
    <name evidence="2" type="ORF">F0Q34_20140</name>
</gene>
<feature type="transmembrane region" description="Helical" evidence="1">
    <location>
        <begin position="99"/>
        <end position="120"/>
    </location>
</feature>
<dbReference type="AlphaFoldDB" id="A0A5B2TBE8"/>
<evidence type="ECO:0000313" key="3">
    <source>
        <dbReference type="Proteomes" id="UP000322110"/>
    </source>
</evidence>
<proteinExistence type="predicted"/>
<dbReference type="Proteomes" id="UP000322110">
    <property type="component" value="Unassembled WGS sequence"/>
</dbReference>
<name>A0A5B2TBE8_9PROT</name>
<comment type="caution">
    <text evidence="2">The sequence shown here is derived from an EMBL/GenBank/DDBJ whole genome shotgun (WGS) entry which is preliminary data.</text>
</comment>
<sequence>MRLLEAMFLLFKLWRPLFIAAVFVAFGGCAANFYTEFAAGIPVLKAPPPAAPVPLSVASSLQFQAPEVKQLKWAKGVCKAHSSGPEYVGPCSAAAKAGALYFGVSLLLFAFSSAAVYMFGTVVCRCWRISRAAAIIPSMGWAAVAVILGFWFYSGEHLYEDLAHGVLNKTLLQVAPEYVTISVNAAYFLIAVGSASFALGCMLASFFARTGMAWNGRDAKSEHNLPVSQAVAELGRDMASLRSFATVGTLILVTGVTNISLYFDWADPLIALGRDSYQALTDGIVAIYGVTFSAALSVIFYGSFNAIIGAAECYARSQEGMDREQIDKLLAKNGITKTTPEILGYAFATAAPLVAGIFTGGLPRLLGL</sequence>
<feature type="transmembrane region" description="Helical" evidence="1">
    <location>
        <begin position="342"/>
        <end position="362"/>
    </location>
</feature>
<protein>
    <submittedName>
        <fullName evidence="2">Uncharacterized protein</fullName>
    </submittedName>
</protein>
<dbReference type="RefSeq" id="WP_149814144.1">
    <property type="nucleotide sequence ID" value="NZ_VUKA01000028.1"/>
</dbReference>
<feature type="transmembrane region" description="Helical" evidence="1">
    <location>
        <begin position="244"/>
        <end position="263"/>
    </location>
</feature>
<accession>A0A5B2TBE8</accession>
<keyword evidence="1" id="KW-0472">Membrane</keyword>
<feature type="transmembrane region" description="Helical" evidence="1">
    <location>
        <begin position="132"/>
        <end position="153"/>
    </location>
</feature>
<dbReference type="EMBL" id="VUKA01000028">
    <property type="protein sequence ID" value="KAA2211413.1"/>
    <property type="molecule type" value="Genomic_DNA"/>
</dbReference>
<feature type="transmembrane region" description="Helical" evidence="1">
    <location>
        <begin position="185"/>
        <end position="208"/>
    </location>
</feature>
<evidence type="ECO:0000256" key="1">
    <source>
        <dbReference type="SAM" id="Phobius"/>
    </source>
</evidence>
<dbReference type="PROSITE" id="PS51257">
    <property type="entry name" value="PROKAR_LIPOPROTEIN"/>
    <property type="match status" value="1"/>
</dbReference>
<evidence type="ECO:0000313" key="2">
    <source>
        <dbReference type="EMBL" id="KAA2211413.1"/>
    </source>
</evidence>
<reference evidence="2 3" key="1">
    <citation type="journal article" date="2015" name="Int. J. Syst. Evol. Microbiol.">
        <title>Roseomonas oryzae sp. nov., isolated from paddy rhizosphere soil.</title>
        <authorList>
            <person name="Ramaprasad E.V."/>
            <person name="Sasikala Ch."/>
            <person name="Ramana Ch.V."/>
        </authorList>
    </citation>
    <scope>NUCLEOTIDE SEQUENCE [LARGE SCALE GENOMIC DNA]</scope>
    <source>
        <strain evidence="2 3">KCTC 42542</strain>
    </source>
</reference>